<keyword evidence="1" id="KW-0805">Transcription regulation</keyword>
<evidence type="ECO:0000259" key="5">
    <source>
        <dbReference type="PROSITE" id="PS50977"/>
    </source>
</evidence>
<feature type="domain" description="HTH tetR-type" evidence="5">
    <location>
        <begin position="16"/>
        <end position="76"/>
    </location>
</feature>
<evidence type="ECO:0000256" key="1">
    <source>
        <dbReference type="ARBA" id="ARBA00023015"/>
    </source>
</evidence>
<proteinExistence type="predicted"/>
<comment type="caution">
    <text evidence="6">The sequence shown here is derived from an EMBL/GenBank/DDBJ whole genome shotgun (WGS) entry which is preliminary data.</text>
</comment>
<keyword evidence="2 4" id="KW-0238">DNA-binding</keyword>
<dbReference type="Gene3D" id="1.10.10.60">
    <property type="entry name" value="Homeodomain-like"/>
    <property type="match status" value="1"/>
</dbReference>
<reference evidence="6 7" key="1">
    <citation type="submission" date="2023-07" db="EMBL/GenBank/DDBJ databases">
        <title>Protaetiibacter sp. nov WY-16 isolated from soil.</title>
        <authorList>
            <person name="Liu B."/>
            <person name="Wan Y."/>
        </authorList>
    </citation>
    <scope>NUCLEOTIDE SEQUENCE [LARGE SCALE GENOMIC DNA]</scope>
    <source>
        <strain evidence="6 7">WY-16</strain>
    </source>
</reference>
<evidence type="ECO:0000313" key="7">
    <source>
        <dbReference type="Proteomes" id="UP001241072"/>
    </source>
</evidence>
<dbReference type="PANTHER" id="PTHR30055:SF238">
    <property type="entry name" value="MYCOFACTOCIN BIOSYNTHESIS TRANSCRIPTIONAL REGULATOR MFTR-RELATED"/>
    <property type="match status" value="1"/>
</dbReference>
<dbReference type="InterPro" id="IPR009057">
    <property type="entry name" value="Homeodomain-like_sf"/>
</dbReference>
<evidence type="ECO:0000256" key="3">
    <source>
        <dbReference type="ARBA" id="ARBA00023163"/>
    </source>
</evidence>
<dbReference type="InterPro" id="IPR023772">
    <property type="entry name" value="DNA-bd_HTH_TetR-type_CS"/>
</dbReference>
<dbReference type="PROSITE" id="PS01081">
    <property type="entry name" value="HTH_TETR_1"/>
    <property type="match status" value="1"/>
</dbReference>
<gene>
    <name evidence="6" type="ORF">Q5716_04160</name>
</gene>
<dbReference type="RefSeq" id="WP_305001826.1">
    <property type="nucleotide sequence ID" value="NZ_JAUQUB010000001.1"/>
</dbReference>
<dbReference type="Gene3D" id="1.10.357.10">
    <property type="entry name" value="Tetracycline Repressor, domain 2"/>
    <property type="match status" value="1"/>
</dbReference>
<keyword evidence="3" id="KW-0804">Transcription</keyword>
<dbReference type="Pfam" id="PF00440">
    <property type="entry name" value="TetR_N"/>
    <property type="match status" value="1"/>
</dbReference>
<dbReference type="PANTHER" id="PTHR30055">
    <property type="entry name" value="HTH-TYPE TRANSCRIPTIONAL REGULATOR RUTR"/>
    <property type="match status" value="1"/>
</dbReference>
<protein>
    <submittedName>
        <fullName evidence="6">TetR/AcrR family transcriptional regulator</fullName>
    </submittedName>
</protein>
<dbReference type="EMBL" id="JAUQUB010000001">
    <property type="protein sequence ID" value="MDO7881416.1"/>
    <property type="molecule type" value="Genomic_DNA"/>
</dbReference>
<dbReference type="SUPFAM" id="SSF46689">
    <property type="entry name" value="Homeodomain-like"/>
    <property type="match status" value="1"/>
</dbReference>
<dbReference type="InterPro" id="IPR001647">
    <property type="entry name" value="HTH_TetR"/>
</dbReference>
<organism evidence="6 7">
    <name type="scientific">Antiquaquibacter soli</name>
    <dbReference type="NCBI Taxonomy" id="3064523"/>
    <lineage>
        <taxon>Bacteria</taxon>
        <taxon>Bacillati</taxon>
        <taxon>Actinomycetota</taxon>
        <taxon>Actinomycetes</taxon>
        <taxon>Micrococcales</taxon>
        <taxon>Microbacteriaceae</taxon>
        <taxon>Antiquaquibacter</taxon>
    </lineage>
</organism>
<name>A0ABT9BK68_9MICO</name>
<evidence type="ECO:0000256" key="4">
    <source>
        <dbReference type="PROSITE-ProRule" id="PRU00335"/>
    </source>
</evidence>
<keyword evidence="7" id="KW-1185">Reference proteome</keyword>
<accession>A0ABT9BK68</accession>
<dbReference type="PRINTS" id="PR00455">
    <property type="entry name" value="HTHTETR"/>
</dbReference>
<sequence>MSTTAEGKTRFERRKEATRGRIVHAANTLFLADGYVETSMEDIARAADVAIRTIYLHFDSKAAILLAYFDEWLDDFVDALIARPAAEPIDESVARALDFLVQNGWDGTPFGEMPGPHPTVEFIGTGSPEIAGRIMHGWGRAQDALTAHYAASGEYPAGSFVPRARAAAVFASWVATLLVFRDGFGGAPLDAQATGNSVGEAIIREMNSGRL</sequence>
<evidence type="ECO:0000256" key="2">
    <source>
        <dbReference type="ARBA" id="ARBA00023125"/>
    </source>
</evidence>
<feature type="DNA-binding region" description="H-T-H motif" evidence="4">
    <location>
        <begin position="39"/>
        <end position="58"/>
    </location>
</feature>
<evidence type="ECO:0000313" key="6">
    <source>
        <dbReference type="EMBL" id="MDO7881416.1"/>
    </source>
</evidence>
<dbReference type="Proteomes" id="UP001241072">
    <property type="component" value="Unassembled WGS sequence"/>
</dbReference>
<dbReference type="InterPro" id="IPR050109">
    <property type="entry name" value="HTH-type_TetR-like_transc_reg"/>
</dbReference>
<dbReference type="PROSITE" id="PS50977">
    <property type="entry name" value="HTH_TETR_2"/>
    <property type="match status" value="1"/>
</dbReference>